<dbReference type="AlphaFoldDB" id="A0A9X3J6W9"/>
<comment type="caution">
    <text evidence="2">The sequence shown here is derived from an EMBL/GenBank/DDBJ whole genome shotgun (WGS) entry which is preliminary data.</text>
</comment>
<keyword evidence="1" id="KW-0812">Transmembrane</keyword>
<dbReference type="InterPro" id="IPR013320">
    <property type="entry name" value="ConA-like_dom_sf"/>
</dbReference>
<organism evidence="2 3">
    <name type="scientific">Draconibacterium aestuarii</name>
    <dbReference type="NCBI Taxonomy" id="2998507"/>
    <lineage>
        <taxon>Bacteria</taxon>
        <taxon>Pseudomonadati</taxon>
        <taxon>Bacteroidota</taxon>
        <taxon>Bacteroidia</taxon>
        <taxon>Marinilabiliales</taxon>
        <taxon>Prolixibacteraceae</taxon>
        <taxon>Draconibacterium</taxon>
    </lineage>
</organism>
<dbReference type="RefSeq" id="WP_343332409.1">
    <property type="nucleotide sequence ID" value="NZ_JAPOHD010000013.1"/>
</dbReference>
<evidence type="ECO:0000313" key="2">
    <source>
        <dbReference type="EMBL" id="MCY1720075.1"/>
    </source>
</evidence>
<dbReference type="SUPFAM" id="SSF49899">
    <property type="entry name" value="Concanavalin A-like lectins/glucanases"/>
    <property type="match status" value="1"/>
</dbReference>
<dbReference type="EMBL" id="JAPOHD010000013">
    <property type="protein sequence ID" value="MCY1720075.1"/>
    <property type="molecule type" value="Genomic_DNA"/>
</dbReference>
<dbReference type="GO" id="GO:0004553">
    <property type="term" value="F:hydrolase activity, hydrolyzing O-glycosyl compounds"/>
    <property type="evidence" value="ECO:0007669"/>
    <property type="project" value="UniProtKB-ARBA"/>
</dbReference>
<keyword evidence="1" id="KW-0472">Membrane</keyword>
<keyword evidence="3" id="KW-1185">Reference proteome</keyword>
<dbReference type="Proteomes" id="UP001145087">
    <property type="component" value="Unassembled WGS sequence"/>
</dbReference>
<keyword evidence="1" id="KW-1133">Transmembrane helix</keyword>
<evidence type="ECO:0000313" key="3">
    <source>
        <dbReference type="Proteomes" id="UP001145087"/>
    </source>
</evidence>
<evidence type="ECO:0000256" key="1">
    <source>
        <dbReference type="SAM" id="Phobius"/>
    </source>
</evidence>
<accession>A0A9X3J6W9</accession>
<protein>
    <submittedName>
        <fullName evidence="2">Uncharacterized protein</fullName>
    </submittedName>
</protein>
<gene>
    <name evidence="2" type="ORF">OU798_06960</name>
</gene>
<sequence>MQNETGQEKEYIGVILEQISSKLQLKNPKHWQQRDFENLSNQIEEKSGISLSVSTLKRISKIQFQHIPQKNTLNALAQLIDYKDWYDFKLQNPLPEVKEVRTKRVKKELKLVKRFVYLPIFGTVALLIVILILNSETAQSYSEARFSSRKNVSEGVPNTVIFDYDISMYDVDSAFIQQSWDMRRRAEIEKGEKYSTSVYYFPGYHHAKLLINDQLVKEIPVYITTSGWLQLIQNPMNDLIPIYVQENENSEGRLYISPETVKNYNINLADNNHYTSFYYVNDDFNGDSDNFTFETRIKNSLKEGARTCQFCEISIFCEFGRHFLQFCDPGCIGSLYLKFGDEYTSGKNNDLSVFGTDLNEWNDVKMEFKNKMVSVFLNGKEIYKTSYGNSNGDIKGIFYRFAGSGSVDYIRLYDSEKELIFDEEFEKKSVS</sequence>
<proteinExistence type="predicted"/>
<dbReference type="GO" id="GO:0005975">
    <property type="term" value="P:carbohydrate metabolic process"/>
    <property type="evidence" value="ECO:0007669"/>
    <property type="project" value="UniProtKB-ARBA"/>
</dbReference>
<feature type="transmembrane region" description="Helical" evidence="1">
    <location>
        <begin position="115"/>
        <end position="133"/>
    </location>
</feature>
<name>A0A9X3J6W9_9BACT</name>
<reference evidence="2" key="1">
    <citation type="submission" date="2022-11" db="EMBL/GenBank/DDBJ databases">
        <title>Marilongibacter aestuarii gen. nov., sp. nov., isolated from tidal flat sediment.</title>
        <authorList>
            <person name="Jiayan W."/>
        </authorList>
    </citation>
    <scope>NUCLEOTIDE SEQUENCE</scope>
    <source>
        <strain evidence="2">Z1-6</strain>
    </source>
</reference>